<accession>A0A1H1T8Y6</accession>
<dbReference type="PANTHER" id="PTHR34219">
    <property type="entry name" value="IRON-REGULATED INNER MEMBRANE PROTEIN-RELATED"/>
    <property type="match status" value="1"/>
</dbReference>
<reference evidence="3" key="1">
    <citation type="submission" date="2016-10" db="EMBL/GenBank/DDBJ databases">
        <authorList>
            <person name="Varghese N."/>
            <person name="Submissions S."/>
        </authorList>
    </citation>
    <scope>NUCLEOTIDE SEQUENCE [LARGE SCALE GENOMIC DNA]</scope>
    <source>
        <strain evidence="3">NRRL B-51270</strain>
    </source>
</reference>
<keyword evidence="1" id="KW-0812">Transmembrane</keyword>
<evidence type="ECO:0000313" key="3">
    <source>
        <dbReference type="Proteomes" id="UP000243207"/>
    </source>
</evidence>
<dbReference type="Proteomes" id="UP000243207">
    <property type="component" value="Chromosome I"/>
</dbReference>
<sequence length="469" mass="51147">MSSVLRDPVDQAGAALQAESGKLLLALVTRLHFLAGLFVGPFVFIAALSGLLYALTPQIENRLYQHLLFTDSRGATQPLSQQVEAARRHLSRPGSLAAVRPAPGPGLTTRVMFATQALDASEHWAVFVDPVTAKPLGELVVYGTTGVLPLRNWLGDLHRRLFLGEWGRLYSELAASWLWLVALGGVCAWRARARQRRGVSSQRQRPRLQRWHSSLGLCLLLGMLFFSATGLTWSKWAGDHIGVVRAHFGMGTPGLNTQLGAGLAADGAHAEHHAAPVGPESAIPVDTQRIDRVLLTARRAGIEAGRIEIRPAQGEDRAWTVTEIDRSWPTQVDAVAVDAQTLRIVDTLEFDRFPLAAKLTRWGIDAHMGSLFGWFNQLILALTAAGVMALVGLGYALWWRRRPGRTGTAYLGLRVVWKGLPWWTKVTVIGFTLLLGVAMPVLGASLLIMVLFDWGSTFIRAGQGISKGP</sequence>
<keyword evidence="1" id="KW-0472">Membrane</keyword>
<evidence type="ECO:0000256" key="1">
    <source>
        <dbReference type="SAM" id="Phobius"/>
    </source>
</evidence>
<dbReference type="OrthoDB" id="9791166at2"/>
<dbReference type="STRING" id="487184.SAMN05216421_1759"/>
<feature type="transmembrane region" description="Helical" evidence="1">
    <location>
        <begin position="428"/>
        <end position="452"/>
    </location>
</feature>
<gene>
    <name evidence="2" type="ORF">SAMN05216421_1759</name>
</gene>
<organism evidence="2 3">
    <name type="scientific">Halopseudomonas xinjiangensis</name>
    <dbReference type="NCBI Taxonomy" id="487184"/>
    <lineage>
        <taxon>Bacteria</taxon>
        <taxon>Pseudomonadati</taxon>
        <taxon>Pseudomonadota</taxon>
        <taxon>Gammaproteobacteria</taxon>
        <taxon>Pseudomonadales</taxon>
        <taxon>Pseudomonadaceae</taxon>
        <taxon>Halopseudomonas</taxon>
    </lineage>
</organism>
<dbReference type="InterPro" id="IPR005625">
    <property type="entry name" value="PepSY-ass_TM"/>
</dbReference>
<name>A0A1H1T8Y6_9GAMM</name>
<evidence type="ECO:0000313" key="2">
    <source>
        <dbReference type="EMBL" id="SDS56687.1"/>
    </source>
</evidence>
<dbReference type="Pfam" id="PF03929">
    <property type="entry name" value="PepSY_TM"/>
    <property type="match status" value="1"/>
</dbReference>
<keyword evidence="3" id="KW-1185">Reference proteome</keyword>
<dbReference type="EMBL" id="LT629736">
    <property type="protein sequence ID" value="SDS56687.1"/>
    <property type="molecule type" value="Genomic_DNA"/>
</dbReference>
<feature type="transmembrane region" description="Helical" evidence="1">
    <location>
        <begin position="33"/>
        <end position="55"/>
    </location>
</feature>
<keyword evidence="1" id="KW-1133">Transmembrane helix</keyword>
<feature type="transmembrane region" description="Helical" evidence="1">
    <location>
        <begin position="211"/>
        <end position="233"/>
    </location>
</feature>
<proteinExistence type="predicted"/>
<dbReference type="PANTHER" id="PTHR34219:SF1">
    <property type="entry name" value="PEPSY DOMAIN-CONTAINING PROTEIN"/>
    <property type="match status" value="1"/>
</dbReference>
<dbReference type="RefSeq" id="WP_093393340.1">
    <property type="nucleotide sequence ID" value="NZ_LT629736.1"/>
</dbReference>
<protein>
    <submittedName>
        <fullName evidence="2">Uncharacterized iron-regulated membrane protein</fullName>
    </submittedName>
</protein>
<feature type="transmembrane region" description="Helical" evidence="1">
    <location>
        <begin position="378"/>
        <end position="398"/>
    </location>
</feature>
<dbReference type="AlphaFoldDB" id="A0A1H1T8Y6"/>